<feature type="binding site" evidence="9">
    <location>
        <position position="115"/>
    </location>
    <ligand>
        <name>UDP-alpha-D-glucose</name>
        <dbReference type="ChEBI" id="CHEBI:58885"/>
    </ligand>
</feature>
<comment type="caution">
    <text evidence="12">The sequence shown here is derived from an EMBL/GenBank/DDBJ whole genome shotgun (WGS) entry which is preliminary data.</text>
</comment>
<dbReference type="GO" id="GO:0071555">
    <property type="term" value="P:cell wall organization"/>
    <property type="evidence" value="ECO:0007669"/>
    <property type="project" value="UniProtKB-KW"/>
</dbReference>
<feature type="active site" evidence="8">
    <location>
        <position position="144"/>
    </location>
</feature>
<evidence type="ECO:0000256" key="5">
    <source>
        <dbReference type="ARBA" id="ARBA00022989"/>
    </source>
</evidence>
<reference evidence="13" key="1">
    <citation type="journal article" date="2024" name="IScience">
        <title>Strigolactones Initiate the Formation of Haustorium-like Structures in Castilleja.</title>
        <authorList>
            <person name="Buerger M."/>
            <person name="Peterson D."/>
            <person name="Chory J."/>
        </authorList>
    </citation>
    <scope>NUCLEOTIDE SEQUENCE [LARGE SCALE GENOMIC DNA]</scope>
</reference>
<name>A0ABD3E6V9_9LAMI</name>
<evidence type="ECO:0000256" key="9">
    <source>
        <dbReference type="PIRSR" id="PIRSR605150-2"/>
    </source>
</evidence>
<sequence>MKAPTTHPLHICSAKKTDLIINRLHILLHGFALIVLFYYRLTTLSHIIQHKDHQTPLIPYLLVVFSEAILSFLWLLHRPSKWRPVTRTAYPEPLPEDEKLPPVDVFVCTTDPRREPSLNVMNTVISAMALDYPTDKLAVYLSDDGGAPVTLCAMREAWRFAKCWVPFCRKYEVKTRCPDAYFSTLDSGGGYGREFVADRKIIERKYEEFKQSLEKNLKTIGTSVSRDHPAIVEVINDANGNEKNDSNQKGMPLLVYVAREKSPSHPHNFKAGAINTLLRVSAMISNAPYFIVLDCDHYCNDPTSARQAMCFYFDPQISSKLAWVQFPQHFHNISEHDLYDGNLHYYWREWEGLDGLKGPTITGCNFYMKREAYYGFDNIPKDAELNQLKMFFGSSNELIKSTYKSYKPNVLRSEGKVSDSLQKEIQLLASSTYDVDSKWGTEVGALYNTVVEDSMTSLILHSKGYDSVWIDPARPCFLGSCPTNLHDMLVQQTRWAFGLLQMTLSKFSPLIYGPLRMSVFQSMCYAALTMDPLYVFPFYGLGIIPQICLLNGIPLYPKVSDPYFIVFAFVFISSQLKHVQEVISYGDPIRTSLYDLRVWMMKSGACYLYATLNAVLDQFGLNEANFSLTSKVVDDEETKRHQEGVYDFQSSPQLLVPLCSVYIINLVAFFVGTMRIFQSNEGKEMFFAQAMLALFGISVNYHLFQGMVLRADKGRISSFITLLSVGISAIILFFGSFVVYF</sequence>
<dbReference type="Pfam" id="PF03552">
    <property type="entry name" value="Cellulose_synt"/>
    <property type="match status" value="2"/>
</dbReference>
<accession>A0ABD3E6V9</accession>
<keyword evidence="13" id="KW-1185">Reference proteome</keyword>
<keyword evidence="7" id="KW-0961">Cell wall biogenesis/degradation</keyword>
<dbReference type="FunFam" id="3.90.550.10:FF:000194">
    <property type="entry name" value="Cellulose synthase-like protein G2 isoform A"/>
    <property type="match status" value="1"/>
</dbReference>
<feature type="transmembrane region" description="Helical" evidence="11">
    <location>
        <begin position="654"/>
        <end position="674"/>
    </location>
</feature>
<evidence type="ECO:0000313" key="12">
    <source>
        <dbReference type="EMBL" id="KAL3648806.1"/>
    </source>
</evidence>
<protein>
    <submittedName>
        <fullName evidence="12">Uncharacterized protein</fullName>
    </submittedName>
</protein>
<keyword evidence="4 11" id="KW-0812">Transmembrane</keyword>
<dbReference type="PANTHER" id="PTHR13301">
    <property type="entry name" value="X-BOX TRANSCRIPTION FACTOR-RELATED"/>
    <property type="match status" value="1"/>
</dbReference>
<evidence type="ECO:0000256" key="2">
    <source>
        <dbReference type="ARBA" id="ARBA00022676"/>
    </source>
</evidence>
<dbReference type="InterPro" id="IPR029044">
    <property type="entry name" value="Nucleotide-diphossugar_trans"/>
</dbReference>
<evidence type="ECO:0000256" key="3">
    <source>
        <dbReference type="ARBA" id="ARBA00022679"/>
    </source>
</evidence>
<evidence type="ECO:0000256" key="4">
    <source>
        <dbReference type="ARBA" id="ARBA00022692"/>
    </source>
</evidence>
<feature type="binding site" evidence="10">
    <location>
        <position position="270"/>
    </location>
    <ligand>
        <name>Mn(2+)</name>
        <dbReference type="ChEBI" id="CHEBI:29035"/>
    </ligand>
</feature>
<organism evidence="12 13">
    <name type="scientific">Castilleja foliolosa</name>
    <dbReference type="NCBI Taxonomy" id="1961234"/>
    <lineage>
        <taxon>Eukaryota</taxon>
        <taxon>Viridiplantae</taxon>
        <taxon>Streptophyta</taxon>
        <taxon>Embryophyta</taxon>
        <taxon>Tracheophyta</taxon>
        <taxon>Spermatophyta</taxon>
        <taxon>Magnoliopsida</taxon>
        <taxon>eudicotyledons</taxon>
        <taxon>Gunneridae</taxon>
        <taxon>Pentapetalae</taxon>
        <taxon>asterids</taxon>
        <taxon>lamiids</taxon>
        <taxon>Lamiales</taxon>
        <taxon>Orobanchaceae</taxon>
        <taxon>Pedicularideae</taxon>
        <taxon>Castillejinae</taxon>
        <taxon>Castilleja</taxon>
    </lineage>
</organism>
<dbReference type="Proteomes" id="UP001632038">
    <property type="component" value="Unassembled WGS sequence"/>
</dbReference>
<feature type="transmembrane region" description="Helical" evidence="11">
    <location>
        <begin position="686"/>
        <end position="704"/>
    </location>
</feature>
<feature type="binding site" evidence="10">
    <location>
        <position position="294"/>
    </location>
    <ligand>
        <name>Mn(2+)</name>
        <dbReference type="ChEBI" id="CHEBI:29035"/>
    </ligand>
</feature>
<evidence type="ECO:0000256" key="7">
    <source>
        <dbReference type="ARBA" id="ARBA00023316"/>
    </source>
</evidence>
<dbReference type="InterPro" id="IPR005150">
    <property type="entry name" value="Cellulose_synth"/>
</dbReference>
<evidence type="ECO:0000256" key="11">
    <source>
        <dbReference type="SAM" id="Phobius"/>
    </source>
</evidence>
<keyword evidence="5 11" id="KW-1133">Transmembrane helix</keyword>
<dbReference type="Gene3D" id="3.90.550.10">
    <property type="entry name" value="Spore Coat Polysaccharide Biosynthesis Protein SpsA, Chain A"/>
    <property type="match status" value="2"/>
</dbReference>
<feature type="transmembrane region" description="Helical" evidence="11">
    <location>
        <begin position="20"/>
        <end position="38"/>
    </location>
</feature>
<feature type="transmembrane region" description="Helical" evidence="11">
    <location>
        <begin position="534"/>
        <end position="556"/>
    </location>
</feature>
<dbReference type="EMBL" id="JAVIJP010000007">
    <property type="protein sequence ID" value="KAL3648806.1"/>
    <property type="molecule type" value="Genomic_DNA"/>
</dbReference>
<evidence type="ECO:0000256" key="10">
    <source>
        <dbReference type="PIRSR" id="PIRSR605150-3"/>
    </source>
</evidence>
<gene>
    <name evidence="12" type="ORF">CASFOL_005209</name>
</gene>
<dbReference type="SUPFAM" id="SSF53448">
    <property type="entry name" value="Nucleotide-diphospho-sugar transferases"/>
    <property type="match status" value="1"/>
</dbReference>
<dbReference type="GO" id="GO:0016757">
    <property type="term" value="F:glycosyltransferase activity"/>
    <property type="evidence" value="ECO:0007669"/>
    <property type="project" value="UniProtKB-KW"/>
</dbReference>
<evidence type="ECO:0000313" key="13">
    <source>
        <dbReference type="Proteomes" id="UP001632038"/>
    </source>
</evidence>
<feature type="transmembrane region" description="Helical" evidence="11">
    <location>
        <begin position="58"/>
        <end position="77"/>
    </location>
</feature>
<evidence type="ECO:0000256" key="1">
    <source>
        <dbReference type="ARBA" id="ARBA00004127"/>
    </source>
</evidence>
<feature type="binding site" evidence="9">
    <location>
        <position position="144"/>
    </location>
    <ligand>
        <name>UDP-alpha-D-glucose</name>
        <dbReference type="ChEBI" id="CHEBI:58885"/>
    </ligand>
</feature>
<keyword evidence="2" id="KW-0328">Glycosyltransferase</keyword>
<feature type="transmembrane region" description="Helical" evidence="11">
    <location>
        <begin position="716"/>
        <end position="740"/>
    </location>
</feature>
<proteinExistence type="predicted"/>
<evidence type="ECO:0000256" key="8">
    <source>
        <dbReference type="PIRSR" id="PIRSR605150-1"/>
    </source>
</evidence>
<evidence type="ECO:0000256" key="6">
    <source>
        <dbReference type="ARBA" id="ARBA00023136"/>
    </source>
</evidence>
<feature type="active site" evidence="8">
    <location>
        <position position="453"/>
    </location>
</feature>
<dbReference type="GO" id="GO:0012505">
    <property type="term" value="C:endomembrane system"/>
    <property type="evidence" value="ECO:0007669"/>
    <property type="project" value="UniProtKB-SubCell"/>
</dbReference>
<comment type="subcellular location">
    <subcellularLocation>
        <location evidence="1">Endomembrane system</location>
        <topology evidence="1">Multi-pass membrane protein</topology>
    </subcellularLocation>
</comment>
<keyword evidence="6 11" id="KW-0472">Membrane</keyword>
<keyword evidence="3" id="KW-0808">Transferase</keyword>
<dbReference type="AlphaFoldDB" id="A0ABD3E6V9"/>